<proteinExistence type="inferred from homology"/>
<dbReference type="Pfam" id="PF00700">
    <property type="entry name" value="Flagellin_C"/>
    <property type="match status" value="1"/>
</dbReference>
<evidence type="ECO:0000256" key="4">
    <source>
        <dbReference type="RuleBase" id="RU362073"/>
    </source>
</evidence>
<evidence type="ECO:0000256" key="1">
    <source>
        <dbReference type="ARBA" id="ARBA00005709"/>
    </source>
</evidence>
<dbReference type="Gene3D" id="1.20.1330.10">
    <property type="entry name" value="f41 fragment of flagellin, N-terminal domain"/>
    <property type="match status" value="2"/>
</dbReference>
<dbReference type="eggNOG" id="COG1344">
    <property type="taxonomic scope" value="Bacteria"/>
</dbReference>
<keyword evidence="3 4" id="KW-0975">Bacterial flagellum</keyword>
<dbReference type="Pfam" id="PF00669">
    <property type="entry name" value="Flagellin_N"/>
    <property type="match status" value="1"/>
</dbReference>
<dbReference type="STRING" id="633697.EubceDRAFT1_0522"/>
<comment type="subcellular location">
    <subcellularLocation>
        <location evidence="4">Secreted</location>
    </subcellularLocation>
    <subcellularLocation>
        <location evidence="4">Bacterial flagellum</location>
    </subcellularLocation>
</comment>
<gene>
    <name evidence="7" type="ORF">EubceDRAFT1_0522</name>
</gene>
<dbReference type="InterPro" id="IPR046358">
    <property type="entry name" value="Flagellin_C"/>
</dbReference>
<dbReference type="Gene3D" id="3.30.70.2120">
    <property type="match status" value="1"/>
</dbReference>
<dbReference type="EMBL" id="CM001487">
    <property type="protein sequence ID" value="EIM56371.1"/>
    <property type="molecule type" value="Genomic_DNA"/>
</dbReference>
<dbReference type="GO" id="GO:0009288">
    <property type="term" value="C:bacterial-type flagellum"/>
    <property type="evidence" value="ECO:0007669"/>
    <property type="project" value="UniProtKB-SubCell"/>
</dbReference>
<protein>
    <recommendedName>
        <fullName evidence="2 4">Flagellin</fullName>
    </recommendedName>
</protein>
<keyword evidence="4" id="KW-0964">Secreted</keyword>
<comment type="function">
    <text evidence="4">Flagellin is the subunit protein which polymerizes to form the filaments of bacterial flagella.</text>
</comment>
<dbReference type="InterPro" id="IPR042187">
    <property type="entry name" value="Flagellin_C_sub2"/>
</dbReference>
<keyword evidence="7" id="KW-0282">Flagellum</keyword>
<feature type="domain" description="Flagellin N-terminal" evidence="5">
    <location>
        <begin position="3"/>
        <end position="139"/>
    </location>
</feature>
<keyword evidence="7" id="KW-0969">Cilium</keyword>
<dbReference type="PANTHER" id="PTHR42792">
    <property type="entry name" value="FLAGELLIN"/>
    <property type="match status" value="1"/>
</dbReference>
<feature type="domain" description="Flagellin C-terminal" evidence="6">
    <location>
        <begin position="428"/>
        <end position="509"/>
    </location>
</feature>
<comment type="similarity">
    <text evidence="1 4">Belongs to the bacterial flagellin family.</text>
</comment>
<dbReference type="InterPro" id="IPR001492">
    <property type="entry name" value="Flagellin"/>
</dbReference>
<evidence type="ECO:0000259" key="6">
    <source>
        <dbReference type="Pfam" id="PF00700"/>
    </source>
</evidence>
<dbReference type="Gene3D" id="6.10.10.10">
    <property type="entry name" value="Flagellar export chaperone, C-terminal domain"/>
    <property type="match status" value="1"/>
</dbReference>
<evidence type="ECO:0000259" key="5">
    <source>
        <dbReference type="Pfam" id="PF00669"/>
    </source>
</evidence>
<dbReference type="PRINTS" id="PR00207">
    <property type="entry name" value="FLAGELLIN"/>
</dbReference>
<accession>I5ARE8</accession>
<dbReference type="SUPFAM" id="SSF64518">
    <property type="entry name" value="Phase 1 flagellin"/>
    <property type="match status" value="1"/>
</dbReference>
<sequence length="511" mass="55584">MIIQHNIAAANAYRNMKSNRSGLSKNLEKLSSGYRINRSADDAAGLAISEEMRAKINGLNQAEMNVDDGIGLIQTADGAMTEVHAMLERGVTLTTQAANGTYNDVSRAAIQKELDELGAEIDRIYESTDFNGIKVLQGQHVTSQTSRLEIIGGLPEGVTFDNDTATQNYMASTWADPTSVSVDITYKYQDSQGNDQTATFTASVKQRYVSSEVDFTHYVPGATGAFNFTCCTCDNHYTANLVSGTQNSVEHQTDGDGNDHYIYNIGVDGATADDIIDKITTAMSKNPQGHYTKLEVSGSKLIIYDERAITNKTDIIDDLNNSSLNPSYNLNLTANSITKVVYHDTSNSLPMNSLSEFDRKRGKVNEGLARTTTDTEYAGTPDVVLQIGPTDKETLVVKLPRVSTETLKVDGVQVDTVPHAATAMESYQKAIDQLSLERARLGAYENRLEHTKNYLGIASENTTAAESRIRDTDMAKEMAAYTKNNILSQAAQSMLAQANQSGQAVLSLLQG</sequence>
<reference evidence="7 8" key="2">
    <citation type="submission" date="2012-02" db="EMBL/GenBank/DDBJ databases">
        <title>Improved High-Quality Draft sequence of Eubacterium cellulosolvens 6.</title>
        <authorList>
            <consortium name="US DOE Joint Genome Institute"/>
            <person name="Lucas S."/>
            <person name="Han J."/>
            <person name="Lapidus A."/>
            <person name="Cheng J.-F."/>
            <person name="Goodwin L."/>
            <person name="Pitluck S."/>
            <person name="Peters L."/>
            <person name="Mikhailova N."/>
            <person name="Gu W."/>
            <person name="Detter J.C."/>
            <person name="Han C."/>
            <person name="Tapia R."/>
            <person name="Land M."/>
            <person name="Hauser L."/>
            <person name="Kyrpides N."/>
            <person name="Ivanova N."/>
            <person name="Pagani I."/>
            <person name="Johnson E."/>
            <person name="Mukhopadhyay B."/>
            <person name="Anderson I."/>
            <person name="Woyke T."/>
        </authorList>
    </citation>
    <scope>NUCLEOTIDE SEQUENCE [LARGE SCALE GENOMIC DNA]</scope>
    <source>
        <strain evidence="7 8">6</strain>
    </source>
</reference>
<dbReference type="AlphaFoldDB" id="I5ARE8"/>
<evidence type="ECO:0000313" key="8">
    <source>
        <dbReference type="Proteomes" id="UP000005753"/>
    </source>
</evidence>
<evidence type="ECO:0000313" key="7">
    <source>
        <dbReference type="EMBL" id="EIM56371.1"/>
    </source>
</evidence>
<dbReference type="GO" id="GO:0005576">
    <property type="term" value="C:extracellular region"/>
    <property type="evidence" value="ECO:0007669"/>
    <property type="project" value="UniProtKB-SubCell"/>
</dbReference>
<reference evidence="7 8" key="1">
    <citation type="submission" date="2010-08" db="EMBL/GenBank/DDBJ databases">
        <authorList>
            <consortium name="US DOE Joint Genome Institute (JGI-PGF)"/>
            <person name="Lucas S."/>
            <person name="Copeland A."/>
            <person name="Lapidus A."/>
            <person name="Cheng J.-F."/>
            <person name="Bruce D."/>
            <person name="Goodwin L."/>
            <person name="Pitluck S."/>
            <person name="Land M.L."/>
            <person name="Hauser L."/>
            <person name="Chang Y.-J."/>
            <person name="Anderson I.J."/>
            <person name="Johnson E."/>
            <person name="Mulhopadhyay B."/>
            <person name="Kyrpides N."/>
            <person name="Woyke T.J."/>
        </authorList>
    </citation>
    <scope>NUCLEOTIDE SEQUENCE [LARGE SCALE GENOMIC DNA]</scope>
    <source>
        <strain evidence="7 8">6</strain>
    </source>
</reference>
<dbReference type="GO" id="GO:0005198">
    <property type="term" value="F:structural molecule activity"/>
    <property type="evidence" value="ECO:0007669"/>
    <property type="project" value="UniProtKB-UniRule"/>
</dbReference>
<evidence type="ECO:0000256" key="3">
    <source>
        <dbReference type="ARBA" id="ARBA00023143"/>
    </source>
</evidence>
<dbReference type="HOGENOM" id="CLU_011142_3_1_9"/>
<name>I5ARE8_EUBC6</name>
<dbReference type="InterPro" id="IPR001029">
    <property type="entry name" value="Flagellin_N"/>
</dbReference>
<dbReference type="PANTHER" id="PTHR42792:SF2">
    <property type="entry name" value="FLAGELLIN"/>
    <property type="match status" value="1"/>
</dbReference>
<organism evidence="7 8">
    <name type="scientific">Eubacterium cellulosolvens (strain ATCC 43171 / JCM 9499 / 6)</name>
    <name type="common">Cillobacterium cellulosolvens</name>
    <dbReference type="NCBI Taxonomy" id="633697"/>
    <lineage>
        <taxon>Bacteria</taxon>
        <taxon>Bacillati</taxon>
        <taxon>Bacillota</taxon>
        <taxon>Clostridia</taxon>
        <taxon>Eubacteriales</taxon>
        <taxon>Eubacteriaceae</taxon>
        <taxon>Eubacterium</taxon>
    </lineage>
</organism>
<keyword evidence="7" id="KW-0966">Cell projection</keyword>
<keyword evidence="8" id="KW-1185">Reference proteome</keyword>
<dbReference type="Proteomes" id="UP000005753">
    <property type="component" value="Chromosome"/>
</dbReference>
<evidence type="ECO:0000256" key="2">
    <source>
        <dbReference type="ARBA" id="ARBA00020110"/>
    </source>
</evidence>